<dbReference type="InterPro" id="IPR013761">
    <property type="entry name" value="SAM/pointed_sf"/>
</dbReference>
<dbReference type="SUPFAM" id="SSF47769">
    <property type="entry name" value="SAM/Pointed domain"/>
    <property type="match status" value="2"/>
</dbReference>
<feature type="compositionally biased region" description="Polar residues" evidence="1">
    <location>
        <begin position="581"/>
        <end position="592"/>
    </location>
</feature>
<protein>
    <submittedName>
        <fullName evidence="4">Caskin-2-like</fullName>
    </submittedName>
</protein>
<evidence type="ECO:0000313" key="3">
    <source>
        <dbReference type="Proteomes" id="UP000694941"/>
    </source>
</evidence>
<dbReference type="Pfam" id="PF00536">
    <property type="entry name" value="SAM_1"/>
    <property type="match status" value="2"/>
</dbReference>
<feature type="compositionally biased region" description="Low complexity" evidence="1">
    <location>
        <begin position="181"/>
        <end position="195"/>
    </location>
</feature>
<dbReference type="Gene3D" id="1.10.150.50">
    <property type="entry name" value="Transcription Factor, Ets-1"/>
    <property type="match status" value="2"/>
</dbReference>
<keyword evidence="3" id="KW-1185">Reference proteome</keyword>
<dbReference type="SMART" id="SM00454">
    <property type="entry name" value="SAM"/>
    <property type="match status" value="2"/>
</dbReference>
<dbReference type="Proteomes" id="UP000694941">
    <property type="component" value="Unplaced"/>
</dbReference>
<feature type="domain" description="SAM" evidence="2">
    <location>
        <begin position="304"/>
        <end position="368"/>
    </location>
</feature>
<dbReference type="GeneID" id="106473098"/>
<evidence type="ECO:0000313" key="4">
    <source>
        <dbReference type="RefSeq" id="XP_013789231.1"/>
    </source>
</evidence>
<accession>A0ABM1BV29</accession>
<feature type="domain" description="SAM" evidence="2">
    <location>
        <begin position="243"/>
        <end position="298"/>
    </location>
</feature>
<sequence>MSGNTGCCGMPRKLLVGGMHRKTSSGLNSIKKVAPPVVPALTIRNSSNSFHSDYGTMDRKSCGSLGDGDIGIQPSLHSPLKELSYPTSPSRRSHHFKFTTCQNIHTQAVVHPQPCSLSSSPTSRAWQASTKNIKPTVFVDDQEIKVCQKSGKESPGGSSRKSRHSTSSVDSGRASATDGNSSQRLSVQSFESSSSSKRRSYHSSSSSLGSDERPEESGACAPQVNVAEMFLHGLPDKEIMKTWLSSLHLSQYFELFVQAGYDMATVSRMTPEDLTAVGVKQPNHRLKLKAEIDRLNIFDLIPCHKPDNLLEWLQLLRLEEYYEPLSQQGYNTVSQVAELIWEDLEEIGIKKLGHQKKIMLAIRKVRDFNNGLRHHGNHAMPVTTSSQLSFVGCHSLSDQQYPSQHVTITSIQNQPSPTKEAPVFREFKTFQQSPTSTISPEFRMFDQTTFEQQDIFFSGESSLFSMYSDAFHRSDVQTSEHSIGNRGLSMESLDLLSTHFHHDVCFPTENGSDGSSKPWRTDLLSPADGTMSLHRPRNVVKTRPVAKIPAKTRHHSVGNREKLGASGNEGRMKNEKRETDQQTNTNRLSPWRSVRTSQIYGTLKGKRIPPPLPRKPQLLKVDSKSEESLSLLQDKSFTTCTESSRSHYNRVLNREKMHSSVPNKQQQSPIVSTEILSTHSEVKRIQSVGDGEVTWALLDQNLNTTFNSSTEDALDNKVISQKTRKDSGGSSGSASSTESNFLPFANDNAGTIKQRTPRIQQTVATSSENLVFPCHQRCIPITTESSSLTSSNSLETHTSEMAGIRSNSNNPDHPPGDVIDNIESMLANLTNQLDVMLEIGMLDGPQDT</sequence>
<dbReference type="PANTHER" id="PTHR24155:SF11">
    <property type="entry name" value="CASKIN, ISOFORM B"/>
    <property type="match status" value="1"/>
</dbReference>
<organism evidence="3 4">
    <name type="scientific">Limulus polyphemus</name>
    <name type="common">Atlantic horseshoe crab</name>
    <dbReference type="NCBI Taxonomy" id="6850"/>
    <lineage>
        <taxon>Eukaryota</taxon>
        <taxon>Metazoa</taxon>
        <taxon>Ecdysozoa</taxon>
        <taxon>Arthropoda</taxon>
        <taxon>Chelicerata</taxon>
        <taxon>Merostomata</taxon>
        <taxon>Xiphosura</taxon>
        <taxon>Limulidae</taxon>
        <taxon>Limulus</taxon>
    </lineage>
</organism>
<proteinExistence type="predicted"/>
<evidence type="ECO:0000256" key="1">
    <source>
        <dbReference type="SAM" id="MobiDB-lite"/>
    </source>
</evidence>
<feature type="region of interest" description="Disordered" evidence="1">
    <location>
        <begin position="148"/>
        <end position="219"/>
    </location>
</feature>
<reference evidence="4" key="1">
    <citation type="submission" date="2025-08" db="UniProtKB">
        <authorList>
            <consortium name="RefSeq"/>
        </authorList>
    </citation>
    <scope>IDENTIFICATION</scope>
    <source>
        <tissue evidence="4">Muscle</tissue>
    </source>
</reference>
<dbReference type="PANTHER" id="PTHR24155">
    <property type="entry name" value="OSTEOCLAST-STIMULATING FACTOR 1"/>
    <property type="match status" value="1"/>
</dbReference>
<dbReference type="RefSeq" id="XP_013789231.1">
    <property type="nucleotide sequence ID" value="XM_013933777.2"/>
</dbReference>
<feature type="region of interest" description="Disordered" evidence="1">
    <location>
        <begin position="718"/>
        <end position="754"/>
    </location>
</feature>
<feature type="region of interest" description="Disordered" evidence="1">
    <location>
        <begin position="785"/>
        <end position="817"/>
    </location>
</feature>
<feature type="compositionally biased region" description="Basic and acidic residues" evidence="1">
    <location>
        <begin position="570"/>
        <end position="580"/>
    </location>
</feature>
<feature type="compositionally biased region" description="Low complexity" evidence="1">
    <location>
        <begin position="785"/>
        <end position="800"/>
    </location>
</feature>
<feature type="region of interest" description="Disordered" evidence="1">
    <location>
        <begin position="550"/>
        <end position="592"/>
    </location>
</feature>
<gene>
    <name evidence="4" type="primary">LOC106473098</name>
</gene>
<dbReference type="PROSITE" id="PS50105">
    <property type="entry name" value="SAM_DOMAIN"/>
    <property type="match status" value="2"/>
</dbReference>
<evidence type="ECO:0000259" key="2">
    <source>
        <dbReference type="PROSITE" id="PS50105"/>
    </source>
</evidence>
<name>A0ABM1BV29_LIMPO</name>
<dbReference type="InterPro" id="IPR001660">
    <property type="entry name" value="SAM"/>
</dbReference>